<evidence type="ECO:0008006" key="3">
    <source>
        <dbReference type="Google" id="ProtNLM"/>
    </source>
</evidence>
<dbReference type="Pfam" id="PF16153">
    <property type="entry name" value="DUF4861"/>
    <property type="match status" value="1"/>
</dbReference>
<sequence length="396" mass="43428">MARPAAARAALGLVLSAILLPAWAQLPTSLGRIVVRNDSTIARRGEVIEISLASLGPAIKSADLERVHVIDASGKDLLVQPMDLTGDHRDDAIAFQADVAAKGTTEYRITLGEKRAFKPEDFRVYGRFVRERFDDFAWENDKVAFRMYGEALETWEQEPLTSSTVDAWVKKTPRLVVDRWYLADDYHRDHGEGGDFYSAGKSRGCGGSGLYAGGRLYTSKNFRRSRVLSRGPIRLLFELDYEAWDVGGVKVRETKRVSLDAGSNFVKFESLYATQDGAPLAASVQYAAGIKKAKSGAFRIDVAGGVVRSWETLDSYAQDGHLGCAIVIDPSRLVATPEADGNVLLTFRGPSAYYVGTGWDRSGDFPGVADFDAYVNTFAKKLAAPLRVEVIGNERQ</sequence>
<evidence type="ECO:0000313" key="1">
    <source>
        <dbReference type="EMBL" id="QJR09896.1"/>
    </source>
</evidence>
<dbReference type="RefSeq" id="WP_171089985.1">
    <property type="nucleotide sequence ID" value="NZ_CP053069.1"/>
</dbReference>
<dbReference type="AlphaFoldDB" id="A0A6M4GS37"/>
<accession>A0A6M4GS37</accession>
<dbReference type="EMBL" id="CP053069">
    <property type="protein sequence ID" value="QJR09896.1"/>
    <property type="molecule type" value="Genomic_DNA"/>
</dbReference>
<dbReference type="InterPro" id="IPR032342">
    <property type="entry name" value="DUF4861"/>
</dbReference>
<name>A0A6M4GS37_9PROT</name>
<protein>
    <recommendedName>
        <fullName evidence="3">DUF4861 domain-containing protein</fullName>
    </recommendedName>
</protein>
<gene>
    <name evidence="1" type="ORF">DSM104443_00947</name>
</gene>
<dbReference type="Proteomes" id="UP000501534">
    <property type="component" value="Chromosome"/>
</dbReference>
<organism evidence="1 2">
    <name type="scientific">Usitatibacter rugosus</name>
    <dbReference type="NCBI Taxonomy" id="2732067"/>
    <lineage>
        <taxon>Bacteria</taxon>
        <taxon>Pseudomonadati</taxon>
        <taxon>Pseudomonadota</taxon>
        <taxon>Betaproteobacteria</taxon>
        <taxon>Nitrosomonadales</taxon>
        <taxon>Usitatibacteraceae</taxon>
        <taxon>Usitatibacter</taxon>
    </lineage>
</organism>
<dbReference type="KEGG" id="uru:DSM104443_00947"/>
<keyword evidence="2" id="KW-1185">Reference proteome</keyword>
<evidence type="ECO:0000313" key="2">
    <source>
        <dbReference type="Proteomes" id="UP000501534"/>
    </source>
</evidence>
<reference evidence="1 2" key="1">
    <citation type="submission" date="2020-04" db="EMBL/GenBank/DDBJ databases">
        <title>Usitatibacter rugosus gen. nov., sp. nov. and Usitatibacter palustris sp. nov., novel members of Usitatibacteraceae fam. nov. within the order Nitrosomonadales isolated from soil.</title>
        <authorList>
            <person name="Huber K.J."/>
            <person name="Neumann-Schaal M."/>
            <person name="Geppert A."/>
            <person name="Luckner M."/>
            <person name="Wanner G."/>
            <person name="Overmann J."/>
        </authorList>
    </citation>
    <scope>NUCLEOTIDE SEQUENCE [LARGE SCALE GENOMIC DNA]</scope>
    <source>
        <strain evidence="1 2">0125_3</strain>
    </source>
</reference>
<proteinExistence type="predicted"/>